<evidence type="ECO:0000313" key="1">
    <source>
        <dbReference type="EMBL" id="KAJ1356985.1"/>
    </source>
</evidence>
<accession>A0AAD5ME81</accession>
<proteinExistence type="predicted"/>
<protein>
    <submittedName>
        <fullName evidence="1">Uncharacterized protein</fullName>
    </submittedName>
</protein>
<comment type="caution">
    <text evidence="1">The sequence shown here is derived from an EMBL/GenBank/DDBJ whole genome shotgun (WGS) entry which is preliminary data.</text>
</comment>
<reference evidence="1" key="1">
    <citation type="submission" date="2021-06" db="EMBL/GenBank/DDBJ databases">
        <title>Parelaphostrongylus tenuis whole genome reference sequence.</title>
        <authorList>
            <person name="Garwood T.J."/>
            <person name="Larsen P.A."/>
            <person name="Fountain-Jones N.M."/>
            <person name="Garbe J.R."/>
            <person name="Macchietto M.G."/>
            <person name="Kania S.A."/>
            <person name="Gerhold R.W."/>
            <person name="Richards J.E."/>
            <person name="Wolf T.M."/>
        </authorList>
    </citation>
    <scope>NUCLEOTIDE SEQUENCE</scope>
    <source>
        <strain evidence="1">MNPRO001-30</strain>
        <tissue evidence="1">Meninges</tissue>
    </source>
</reference>
<dbReference type="Proteomes" id="UP001196413">
    <property type="component" value="Unassembled WGS sequence"/>
</dbReference>
<dbReference type="AlphaFoldDB" id="A0AAD5ME81"/>
<keyword evidence="2" id="KW-1185">Reference proteome</keyword>
<name>A0AAD5ME81_PARTN</name>
<gene>
    <name evidence="1" type="ORF">KIN20_014997</name>
</gene>
<organism evidence="1 2">
    <name type="scientific">Parelaphostrongylus tenuis</name>
    <name type="common">Meningeal worm</name>
    <dbReference type="NCBI Taxonomy" id="148309"/>
    <lineage>
        <taxon>Eukaryota</taxon>
        <taxon>Metazoa</taxon>
        <taxon>Ecdysozoa</taxon>
        <taxon>Nematoda</taxon>
        <taxon>Chromadorea</taxon>
        <taxon>Rhabditida</taxon>
        <taxon>Rhabditina</taxon>
        <taxon>Rhabditomorpha</taxon>
        <taxon>Strongyloidea</taxon>
        <taxon>Metastrongylidae</taxon>
        <taxon>Parelaphostrongylus</taxon>
    </lineage>
</organism>
<sequence>MEAFPQSGTIVGIPIIQATKRLTNAEALSARGPDNVICSQAWARFGLGASDGCEYLIKFKLLWSLRVVDHDHTTTYYRSKCHSDHVVCLRMYIDAIQKG</sequence>
<evidence type="ECO:0000313" key="2">
    <source>
        <dbReference type="Proteomes" id="UP001196413"/>
    </source>
</evidence>
<dbReference type="EMBL" id="JAHQIW010002984">
    <property type="protein sequence ID" value="KAJ1356985.1"/>
    <property type="molecule type" value="Genomic_DNA"/>
</dbReference>